<dbReference type="EMBL" id="DXFB01000069">
    <property type="protein sequence ID" value="HIX45091.1"/>
    <property type="molecule type" value="Genomic_DNA"/>
</dbReference>
<protein>
    <submittedName>
        <fullName evidence="8">DUF1573 domain-containing protein</fullName>
    </submittedName>
</protein>
<dbReference type="Pfam" id="PF22544">
    <property type="entry name" value="HYDIN_VesB_CFA65-like_Ig"/>
    <property type="match status" value="1"/>
</dbReference>
<comment type="subcellular location">
    <subcellularLocation>
        <location evidence="1">Cell projection</location>
        <location evidence="1">Cilium</location>
    </subcellularLocation>
    <subcellularLocation>
        <location evidence="2">Cytoplasm</location>
    </subcellularLocation>
</comment>
<evidence type="ECO:0000256" key="5">
    <source>
        <dbReference type="ARBA" id="ARBA00023273"/>
    </source>
</evidence>
<dbReference type="PANTHER" id="PTHR37833">
    <property type="entry name" value="LIPOPROTEIN-RELATED"/>
    <property type="match status" value="1"/>
</dbReference>
<feature type="domain" description="HYDIN/VesB/CFA65-like Ig-like" evidence="7">
    <location>
        <begin position="264"/>
        <end position="361"/>
    </location>
</feature>
<dbReference type="InterPro" id="IPR013783">
    <property type="entry name" value="Ig-like_fold"/>
</dbReference>
<evidence type="ECO:0000256" key="2">
    <source>
        <dbReference type="ARBA" id="ARBA00004496"/>
    </source>
</evidence>
<evidence type="ECO:0000313" key="8">
    <source>
        <dbReference type="EMBL" id="HIX45091.1"/>
    </source>
</evidence>
<evidence type="ECO:0000259" key="7">
    <source>
        <dbReference type="Pfam" id="PF22544"/>
    </source>
</evidence>
<proteinExistence type="predicted"/>
<evidence type="ECO:0000256" key="6">
    <source>
        <dbReference type="SAM" id="SignalP"/>
    </source>
</evidence>
<reference evidence="8" key="2">
    <citation type="submission" date="2021-04" db="EMBL/GenBank/DDBJ databases">
        <authorList>
            <person name="Gilroy R."/>
        </authorList>
    </citation>
    <scope>NUCLEOTIDE SEQUENCE</scope>
    <source>
        <strain evidence="8">ChiHjej12B11-16260</strain>
    </source>
</reference>
<dbReference type="Proteomes" id="UP000824246">
    <property type="component" value="Unassembled WGS sequence"/>
</dbReference>
<name>A0A9D1VQQ7_9BACT</name>
<dbReference type="PANTHER" id="PTHR37833:SF1">
    <property type="entry name" value="SIGNAL PEPTIDE PROTEIN"/>
    <property type="match status" value="1"/>
</dbReference>
<evidence type="ECO:0000313" key="9">
    <source>
        <dbReference type="Proteomes" id="UP000824246"/>
    </source>
</evidence>
<organism evidence="8 9">
    <name type="scientific">Candidatus Barnesiella excrementipullorum</name>
    <dbReference type="NCBI Taxonomy" id="2838479"/>
    <lineage>
        <taxon>Bacteria</taxon>
        <taxon>Pseudomonadati</taxon>
        <taxon>Bacteroidota</taxon>
        <taxon>Bacteroidia</taxon>
        <taxon>Bacteroidales</taxon>
        <taxon>Barnesiellaceae</taxon>
        <taxon>Barnesiella</taxon>
    </lineage>
</organism>
<evidence type="ECO:0000256" key="4">
    <source>
        <dbReference type="ARBA" id="ARBA00023069"/>
    </source>
</evidence>
<dbReference type="GO" id="GO:0005737">
    <property type="term" value="C:cytoplasm"/>
    <property type="evidence" value="ECO:0007669"/>
    <property type="project" value="UniProtKB-SubCell"/>
</dbReference>
<evidence type="ECO:0000256" key="1">
    <source>
        <dbReference type="ARBA" id="ARBA00004138"/>
    </source>
</evidence>
<keyword evidence="5" id="KW-0966">Cell projection</keyword>
<keyword evidence="4" id="KW-0969">Cilium</keyword>
<sequence>MKKSFVIVSVCTALAWGAASAQPVMEFKERSHNFGIFDEAIETVSYNFEFTNTGNEPLVIKNVRTTCGCTASEYTQTAVAPGAKGSVKVSYNAIGRPGRFSKGIYVYANSQPERTILRITGEVVKGDHPQSVQYAYKIGNLKLKTLHVPLSKVVKGKTSSGFIEVINASQDTLCPTATNLPQHIRARIVPDTLMPGEEGRLVVTYDPDAIDDWGYRRDEFALTGVTADNKPLPETDYNTVNVSATITDDFDSMSAEEKAQAPILVTGKKIVDFGIVTGSKRVQQIVYIANVGYSPLVIRKVRNENAVITAKPKKTTLKPGQSTQLVIEIDPKRAHSNLLLSDIYIVSNDPTNSSQQIRITAEFQ</sequence>
<dbReference type="Gene3D" id="2.60.40.10">
    <property type="entry name" value="Immunoglobulins"/>
    <property type="match status" value="2"/>
</dbReference>
<comment type="caution">
    <text evidence="8">The sequence shown here is derived from an EMBL/GenBank/DDBJ whole genome shotgun (WGS) entry which is preliminary data.</text>
</comment>
<reference evidence="8" key="1">
    <citation type="journal article" date="2021" name="PeerJ">
        <title>Extensive microbial diversity within the chicken gut microbiome revealed by metagenomics and culture.</title>
        <authorList>
            <person name="Gilroy R."/>
            <person name="Ravi A."/>
            <person name="Getino M."/>
            <person name="Pursley I."/>
            <person name="Horton D.L."/>
            <person name="Alikhan N.F."/>
            <person name="Baker D."/>
            <person name="Gharbi K."/>
            <person name="Hall N."/>
            <person name="Watson M."/>
            <person name="Adriaenssens E.M."/>
            <person name="Foster-Nyarko E."/>
            <person name="Jarju S."/>
            <person name="Secka A."/>
            <person name="Antonio M."/>
            <person name="Oren A."/>
            <person name="Chaudhuri R.R."/>
            <person name="La Ragione R."/>
            <person name="Hildebrand F."/>
            <person name="Pallen M.J."/>
        </authorList>
    </citation>
    <scope>NUCLEOTIDE SEQUENCE</scope>
    <source>
        <strain evidence="8">ChiHjej12B11-16260</strain>
    </source>
</reference>
<dbReference type="AlphaFoldDB" id="A0A9D1VQQ7"/>
<gene>
    <name evidence="8" type="ORF">H9982_02605</name>
</gene>
<dbReference type="InterPro" id="IPR011467">
    <property type="entry name" value="DUF1573"/>
</dbReference>
<keyword evidence="6" id="KW-0732">Signal</keyword>
<dbReference type="Pfam" id="PF07610">
    <property type="entry name" value="DUF1573"/>
    <property type="match status" value="1"/>
</dbReference>
<accession>A0A9D1VQQ7</accession>
<evidence type="ECO:0000256" key="3">
    <source>
        <dbReference type="ARBA" id="ARBA00022490"/>
    </source>
</evidence>
<dbReference type="InterPro" id="IPR053879">
    <property type="entry name" value="HYDIN_VesB_CFA65-like_Ig"/>
</dbReference>
<feature type="chain" id="PRO_5039117379" evidence="6">
    <location>
        <begin position="22"/>
        <end position="364"/>
    </location>
</feature>
<keyword evidence="3" id="KW-0963">Cytoplasm</keyword>
<feature type="signal peptide" evidence="6">
    <location>
        <begin position="1"/>
        <end position="21"/>
    </location>
</feature>